<evidence type="ECO:0000256" key="6">
    <source>
        <dbReference type="ARBA" id="ARBA00022763"/>
    </source>
</evidence>
<dbReference type="PANTHER" id="PTHR30194:SF3">
    <property type="entry name" value="CROSSOVER JUNCTION ENDODEOXYRIBONUCLEASE RUVC"/>
    <property type="match status" value="1"/>
</dbReference>
<keyword evidence="9" id="KW-0238">DNA-binding</keyword>
<dbReference type="PROSITE" id="PS01321">
    <property type="entry name" value="RUVC"/>
    <property type="match status" value="1"/>
</dbReference>
<dbReference type="GO" id="GO:0046872">
    <property type="term" value="F:metal ion binding"/>
    <property type="evidence" value="ECO:0007669"/>
    <property type="project" value="UniProtKB-KW"/>
</dbReference>
<evidence type="ECO:0000256" key="10">
    <source>
        <dbReference type="ARBA" id="ARBA00023172"/>
    </source>
</evidence>
<evidence type="ECO:0000313" key="13">
    <source>
        <dbReference type="Proteomes" id="UP000198348"/>
    </source>
</evidence>
<dbReference type="Proteomes" id="UP000198348">
    <property type="component" value="Unassembled WGS sequence"/>
</dbReference>
<keyword evidence="2" id="KW-0963">Cytoplasm</keyword>
<keyword evidence="10" id="KW-0233">DNA recombination</keyword>
<evidence type="ECO:0000256" key="8">
    <source>
        <dbReference type="ARBA" id="ARBA00022842"/>
    </source>
</evidence>
<keyword evidence="8" id="KW-0460">Magnesium</keyword>
<evidence type="ECO:0000313" key="12">
    <source>
        <dbReference type="EMBL" id="SNR44503.1"/>
    </source>
</evidence>
<dbReference type="PRINTS" id="PR00696">
    <property type="entry name" value="RSOLVASERUVC"/>
</dbReference>
<comment type="similarity">
    <text evidence="1">Belongs to the RuvC family.</text>
</comment>
<dbReference type="GO" id="GO:0006281">
    <property type="term" value="P:DNA repair"/>
    <property type="evidence" value="ECO:0007669"/>
    <property type="project" value="UniProtKB-KW"/>
</dbReference>
<dbReference type="SUPFAM" id="SSF53098">
    <property type="entry name" value="Ribonuclease H-like"/>
    <property type="match status" value="1"/>
</dbReference>
<evidence type="ECO:0000256" key="5">
    <source>
        <dbReference type="ARBA" id="ARBA00022759"/>
    </source>
</evidence>
<dbReference type="GO" id="GO:0003677">
    <property type="term" value="F:DNA binding"/>
    <property type="evidence" value="ECO:0007669"/>
    <property type="project" value="UniProtKB-KW"/>
</dbReference>
<keyword evidence="13" id="KW-1185">Reference proteome</keyword>
<dbReference type="InterPro" id="IPR020563">
    <property type="entry name" value="X-over_junc_endoDNase_Mg_BS"/>
</dbReference>
<evidence type="ECO:0000256" key="11">
    <source>
        <dbReference type="ARBA" id="ARBA00023204"/>
    </source>
</evidence>
<dbReference type="InterPro" id="IPR036397">
    <property type="entry name" value="RNaseH_sf"/>
</dbReference>
<dbReference type="EMBL" id="FZNW01000006">
    <property type="protein sequence ID" value="SNR44503.1"/>
    <property type="molecule type" value="Genomic_DNA"/>
</dbReference>
<dbReference type="OrthoDB" id="3359450at2"/>
<keyword evidence="3" id="KW-0540">Nuclease</keyword>
<dbReference type="AlphaFoldDB" id="A0A238WE00"/>
<protein>
    <submittedName>
        <fullName evidence="12">Holliday junction resolvasome RuvABC endonuclease subunit</fullName>
    </submittedName>
</protein>
<dbReference type="GO" id="GO:0008821">
    <property type="term" value="F:crossover junction DNA endonuclease activity"/>
    <property type="evidence" value="ECO:0007669"/>
    <property type="project" value="InterPro"/>
</dbReference>
<reference evidence="12 13" key="1">
    <citation type="submission" date="2017-06" db="EMBL/GenBank/DDBJ databases">
        <authorList>
            <person name="Kim H.J."/>
            <person name="Triplett B.A."/>
        </authorList>
    </citation>
    <scope>NUCLEOTIDE SEQUENCE [LARGE SCALE GENOMIC DNA]</scope>
    <source>
        <strain evidence="12 13">DSM 45207</strain>
    </source>
</reference>
<name>A0A238WE00_9PSEU</name>
<evidence type="ECO:0000256" key="7">
    <source>
        <dbReference type="ARBA" id="ARBA00022801"/>
    </source>
</evidence>
<evidence type="ECO:0000256" key="2">
    <source>
        <dbReference type="ARBA" id="ARBA00022490"/>
    </source>
</evidence>
<evidence type="ECO:0000256" key="1">
    <source>
        <dbReference type="ARBA" id="ARBA00009518"/>
    </source>
</evidence>
<dbReference type="PANTHER" id="PTHR30194">
    <property type="entry name" value="CROSSOVER JUNCTION ENDODEOXYRIBONUCLEASE RUVC"/>
    <property type="match status" value="1"/>
</dbReference>
<keyword evidence="7" id="KW-0378">Hydrolase</keyword>
<evidence type="ECO:0000256" key="9">
    <source>
        <dbReference type="ARBA" id="ARBA00023125"/>
    </source>
</evidence>
<gene>
    <name evidence="12" type="ORF">SAMN06265360_10655</name>
</gene>
<accession>A0A238WE00</accession>
<dbReference type="GO" id="GO:0006310">
    <property type="term" value="P:DNA recombination"/>
    <property type="evidence" value="ECO:0007669"/>
    <property type="project" value="UniProtKB-KW"/>
</dbReference>
<evidence type="ECO:0000256" key="3">
    <source>
        <dbReference type="ARBA" id="ARBA00022722"/>
    </source>
</evidence>
<dbReference type="Gene3D" id="3.30.420.10">
    <property type="entry name" value="Ribonuclease H-like superfamily/Ribonuclease H"/>
    <property type="match status" value="1"/>
</dbReference>
<proteinExistence type="inferred from homology"/>
<dbReference type="InterPro" id="IPR012337">
    <property type="entry name" value="RNaseH-like_sf"/>
</dbReference>
<evidence type="ECO:0000256" key="4">
    <source>
        <dbReference type="ARBA" id="ARBA00022723"/>
    </source>
</evidence>
<dbReference type="InterPro" id="IPR002176">
    <property type="entry name" value="X-over_junc_endoDNase_RuvC"/>
</dbReference>
<keyword evidence="11" id="KW-0234">DNA repair</keyword>
<keyword evidence="6" id="KW-0227">DNA damage</keyword>
<sequence>MRVVGIDPSLTSTGLAWLEEDWPEPRTTTVRSSGSRDHGLELRARRIGDLASEVLRTAADAALVVVEAPSFGSAGGSSWDRAGLWWRIVGCLTSADTPVAQVAPRTRARWASGTGKADKAAVSAGVARLWPGVDITTSDEADALALATMGAQHLGWDVPTLARHHDPLQVVRWPATLCATYPTGA</sequence>
<organism evidence="12 13">
    <name type="scientific">Haloechinothrix alba</name>
    <dbReference type="NCBI Taxonomy" id="664784"/>
    <lineage>
        <taxon>Bacteria</taxon>
        <taxon>Bacillati</taxon>
        <taxon>Actinomycetota</taxon>
        <taxon>Actinomycetes</taxon>
        <taxon>Pseudonocardiales</taxon>
        <taxon>Pseudonocardiaceae</taxon>
        <taxon>Haloechinothrix</taxon>
    </lineage>
</organism>
<keyword evidence="4" id="KW-0479">Metal-binding</keyword>
<keyword evidence="5 12" id="KW-0255">Endonuclease</keyword>
<dbReference type="RefSeq" id="WP_089300653.1">
    <property type="nucleotide sequence ID" value="NZ_FZNW01000006.1"/>
</dbReference>